<protein>
    <submittedName>
        <fullName evidence="2">Uncharacterized protein</fullName>
    </submittedName>
</protein>
<reference evidence="2" key="1">
    <citation type="submission" date="2014-09" db="EMBL/GenBank/DDBJ databases">
        <authorList>
            <person name="Magalhaes I.L.F."/>
            <person name="Oliveira U."/>
            <person name="Santos F.R."/>
            <person name="Vidigal T.H.D.A."/>
            <person name="Brescovit A.D."/>
            <person name="Santos A.J."/>
        </authorList>
    </citation>
    <scope>NUCLEOTIDE SEQUENCE</scope>
    <source>
        <tissue evidence="2">Shoot tissue taken approximately 20 cm above the soil surface</tissue>
    </source>
</reference>
<evidence type="ECO:0000256" key="1">
    <source>
        <dbReference type="SAM" id="MobiDB-lite"/>
    </source>
</evidence>
<proteinExistence type="predicted"/>
<dbReference type="AlphaFoldDB" id="A0A0A9DZB3"/>
<dbReference type="EMBL" id="GBRH01203976">
    <property type="protein sequence ID" value="JAD93919.1"/>
    <property type="molecule type" value="Transcribed_RNA"/>
</dbReference>
<evidence type="ECO:0000313" key="2">
    <source>
        <dbReference type="EMBL" id="JAD93919.1"/>
    </source>
</evidence>
<sequence>MKCQVEVPSSTAWLKAHPTARPSLSFVNCTASSERRSPSRFMTPVYGTRCCMILSASSPQSPPARSSTETPLASASKTSAPSSPSTKSAPSASWRMRPASG</sequence>
<reference evidence="2" key="2">
    <citation type="journal article" date="2015" name="Data Brief">
        <title>Shoot transcriptome of the giant reed, Arundo donax.</title>
        <authorList>
            <person name="Barrero R.A."/>
            <person name="Guerrero F.D."/>
            <person name="Moolhuijzen P."/>
            <person name="Goolsby J.A."/>
            <person name="Tidwell J."/>
            <person name="Bellgard S.E."/>
            <person name="Bellgard M.I."/>
        </authorList>
    </citation>
    <scope>NUCLEOTIDE SEQUENCE</scope>
    <source>
        <tissue evidence="2">Shoot tissue taken approximately 20 cm above the soil surface</tissue>
    </source>
</reference>
<organism evidence="2">
    <name type="scientific">Arundo donax</name>
    <name type="common">Giant reed</name>
    <name type="synonym">Donax arundinaceus</name>
    <dbReference type="NCBI Taxonomy" id="35708"/>
    <lineage>
        <taxon>Eukaryota</taxon>
        <taxon>Viridiplantae</taxon>
        <taxon>Streptophyta</taxon>
        <taxon>Embryophyta</taxon>
        <taxon>Tracheophyta</taxon>
        <taxon>Spermatophyta</taxon>
        <taxon>Magnoliopsida</taxon>
        <taxon>Liliopsida</taxon>
        <taxon>Poales</taxon>
        <taxon>Poaceae</taxon>
        <taxon>PACMAD clade</taxon>
        <taxon>Arundinoideae</taxon>
        <taxon>Arundineae</taxon>
        <taxon>Arundo</taxon>
    </lineage>
</organism>
<name>A0A0A9DZB3_ARUDO</name>
<feature type="compositionally biased region" description="Low complexity" evidence="1">
    <location>
        <begin position="56"/>
        <end position="93"/>
    </location>
</feature>
<accession>A0A0A9DZB3</accession>
<feature type="region of interest" description="Disordered" evidence="1">
    <location>
        <begin position="56"/>
        <end position="101"/>
    </location>
</feature>